<dbReference type="Proteomes" id="UP000321570">
    <property type="component" value="Unassembled WGS sequence"/>
</dbReference>
<gene>
    <name evidence="1" type="ORF">WMSIL1_LOCUS10610</name>
</gene>
<protein>
    <submittedName>
        <fullName evidence="1">Uncharacterized protein</fullName>
    </submittedName>
</protein>
<dbReference type="AlphaFoldDB" id="A0A564YZA5"/>
<evidence type="ECO:0000313" key="1">
    <source>
        <dbReference type="EMBL" id="VUZ52003.1"/>
    </source>
</evidence>
<feature type="non-terminal residue" evidence="1">
    <location>
        <position position="51"/>
    </location>
</feature>
<accession>A0A564YZA5</accession>
<keyword evidence="2" id="KW-1185">Reference proteome</keyword>
<name>A0A564YZA5_HYMDI</name>
<organism evidence="1 2">
    <name type="scientific">Hymenolepis diminuta</name>
    <name type="common">Rat tapeworm</name>
    <dbReference type="NCBI Taxonomy" id="6216"/>
    <lineage>
        <taxon>Eukaryota</taxon>
        <taxon>Metazoa</taxon>
        <taxon>Spiralia</taxon>
        <taxon>Lophotrochozoa</taxon>
        <taxon>Platyhelminthes</taxon>
        <taxon>Cestoda</taxon>
        <taxon>Eucestoda</taxon>
        <taxon>Cyclophyllidea</taxon>
        <taxon>Hymenolepididae</taxon>
        <taxon>Hymenolepis</taxon>
    </lineage>
</organism>
<evidence type="ECO:0000313" key="2">
    <source>
        <dbReference type="Proteomes" id="UP000321570"/>
    </source>
</evidence>
<proteinExistence type="predicted"/>
<sequence length="51" mass="5857">MLHGQVGYDNWHRANETLSRLCPYPIPPVYHLTMLVHRNVTTATDPDQSLP</sequence>
<reference evidence="1 2" key="1">
    <citation type="submission" date="2019-07" db="EMBL/GenBank/DDBJ databases">
        <authorList>
            <person name="Jastrzebski P J."/>
            <person name="Paukszto L."/>
            <person name="Jastrzebski P J."/>
        </authorList>
    </citation>
    <scope>NUCLEOTIDE SEQUENCE [LARGE SCALE GENOMIC DNA]</scope>
    <source>
        <strain evidence="1 2">WMS-il1</strain>
    </source>
</reference>
<dbReference type="EMBL" id="CABIJS010000455">
    <property type="protein sequence ID" value="VUZ52003.1"/>
    <property type="molecule type" value="Genomic_DNA"/>
</dbReference>